<reference evidence="1" key="1">
    <citation type="journal article" date="2020" name="Stud. Mycol.">
        <title>101 Dothideomycetes genomes: a test case for predicting lifestyles and emergence of pathogens.</title>
        <authorList>
            <person name="Haridas S."/>
            <person name="Albert R."/>
            <person name="Binder M."/>
            <person name="Bloem J."/>
            <person name="Labutti K."/>
            <person name="Salamov A."/>
            <person name="Andreopoulos B."/>
            <person name="Baker S."/>
            <person name="Barry K."/>
            <person name="Bills G."/>
            <person name="Bluhm B."/>
            <person name="Cannon C."/>
            <person name="Castanera R."/>
            <person name="Culley D."/>
            <person name="Daum C."/>
            <person name="Ezra D."/>
            <person name="Gonzalez J."/>
            <person name="Henrissat B."/>
            <person name="Kuo A."/>
            <person name="Liang C."/>
            <person name="Lipzen A."/>
            <person name="Lutzoni F."/>
            <person name="Magnuson J."/>
            <person name="Mondo S."/>
            <person name="Nolan M."/>
            <person name="Ohm R."/>
            <person name="Pangilinan J."/>
            <person name="Park H.-J."/>
            <person name="Ramirez L."/>
            <person name="Alfaro M."/>
            <person name="Sun H."/>
            <person name="Tritt A."/>
            <person name="Yoshinaga Y."/>
            <person name="Zwiers L.-H."/>
            <person name="Turgeon B."/>
            <person name="Goodwin S."/>
            <person name="Spatafora J."/>
            <person name="Crous P."/>
            <person name="Grigoriev I."/>
        </authorList>
    </citation>
    <scope>NUCLEOTIDE SEQUENCE</scope>
    <source>
        <strain evidence="1">CBS 115976</strain>
    </source>
</reference>
<dbReference type="Proteomes" id="UP000799302">
    <property type="component" value="Unassembled WGS sequence"/>
</dbReference>
<name>A0A6A6UIP3_9PEZI</name>
<dbReference type="AlphaFoldDB" id="A0A6A6UIP3"/>
<keyword evidence="2" id="KW-1185">Reference proteome</keyword>
<dbReference type="EMBL" id="MU004232">
    <property type="protein sequence ID" value="KAF2672175.1"/>
    <property type="molecule type" value="Genomic_DNA"/>
</dbReference>
<evidence type="ECO:0000313" key="2">
    <source>
        <dbReference type="Proteomes" id="UP000799302"/>
    </source>
</evidence>
<accession>A0A6A6UIP3</accession>
<organism evidence="1 2">
    <name type="scientific">Microthyrium microscopicum</name>
    <dbReference type="NCBI Taxonomy" id="703497"/>
    <lineage>
        <taxon>Eukaryota</taxon>
        <taxon>Fungi</taxon>
        <taxon>Dikarya</taxon>
        <taxon>Ascomycota</taxon>
        <taxon>Pezizomycotina</taxon>
        <taxon>Dothideomycetes</taxon>
        <taxon>Dothideomycetes incertae sedis</taxon>
        <taxon>Microthyriales</taxon>
        <taxon>Microthyriaceae</taxon>
        <taxon>Microthyrium</taxon>
    </lineage>
</organism>
<protein>
    <submittedName>
        <fullName evidence="1">Uncharacterized protein</fullName>
    </submittedName>
</protein>
<gene>
    <name evidence="1" type="ORF">BT63DRAFT_190614</name>
</gene>
<sequence length="171" mass="19114">MSLQIHSIVTAQPLIKDTSFRQKDIFSSSIHSLAKTTPCHQTHPDFNDTSCCQKHTLASETHPVVYITTSHYHGVFSSSRFPHQRDIFSSREHYALNRPTSPVPRLFLKLKGFSLGDDHHKFGVASKSVSELPSLPFIVERDSSLDADRCKLGVAPRFVARSLLAPSHHGL</sequence>
<evidence type="ECO:0000313" key="1">
    <source>
        <dbReference type="EMBL" id="KAF2672175.1"/>
    </source>
</evidence>
<proteinExistence type="predicted"/>